<keyword evidence="3 5" id="KW-0067">ATP-binding</keyword>
<dbReference type="InterPro" id="IPR005481">
    <property type="entry name" value="BC-like_N"/>
</dbReference>
<evidence type="ECO:0000313" key="9">
    <source>
        <dbReference type="Proteomes" id="UP000074108"/>
    </source>
</evidence>
<dbReference type="STRING" id="1150625.Q75_05600"/>
<dbReference type="AlphaFoldDB" id="A0A147K9V3"/>
<dbReference type="PROSITE" id="PS00867">
    <property type="entry name" value="CPSASE_2"/>
    <property type="match status" value="1"/>
</dbReference>
<keyword evidence="9" id="KW-1185">Reference proteome</keyword>
<evidence type="ECO:0000259" key="6">
    <source>
        <dbReference type="PROSITE" id="PS50975"/>
    </source>
</evidence>
<keyword evidence="1" id="KW-0436">Ligase</keyword>
<organism evidence="8 9">
    <name type="scientific">Bacillus coahuilensis p1.1.43</name>
    <dbReference type="NCBI Taxonomy" id="1150625"/>
    <lineage>
        <taxon>Bacteria</taxon>
        <taxon>Bacillati</taxon>
        <taxon>Bacillota</taxon>
        <taxon>Bacilli</taxon>
        <taxon>Bacillales</taxon>
        <taxon>Bacillaceae</taxon>
        <taxon>Bacillus</taxon>
    </lineage>
</organism>
<keyword evidence="2 5" id="KW-0547">Nucleotide-binding</keyword>
<dbReference type="InterPro" id="IPR050856">
    <property type="entry name" value="Biotin_carboxylase_complex"/>
</dbReference>
<dbReference type="Gene3D" id="3.30.470.20">
    <property type="entry name" value="ATP-grasp fold, B domain"/>
    <property type="match status" value="1"/>
</dbReference>
<proteinExistence type="predicted"/>
<dbReference type="Pfam" id="PF00289">
    <property type="entry name" value="Biotin_carb_N"/>
    <property type="match status" value="1"/>
</dbReference>
<feature type="domain" description="Biotin carboxylation" evidence="7">
    <location>
        <begin position="1"/>
        <end position="446"/>
    </location>
</feature>
<evidence type="ECO:0000256" key="5">
    <source>
        <dbReference type="PROSITE-ProRule" id="PRU00409"/>
    </source>
</evidence>
<dbReference type="SUPFAM" id="SSF56059">
    <property type="entry name" value="Glutathione synthetase ATP-binding domain-like"/>
    <property type="match status" value="1"/>
</dbReference>
<dbReference type="PANTHER" id="PTHR18866">
    <property type="entry name" value="CARBOXYLASE:PYRUVATE/ACETYL-COA/PROPIONYL-COA CARBOXYLASE"/>
    <property type="match status" value="1"/>
</dbReference>
<comment type="caution">
    <text evidence="8">The sequence shown here is derived from an EMBL/GenBank/DDBJ whole genome shotgun (WGS) entry which is preliminary data.</text>
</comment>
<dbReference type="EMBL" id="LDYG01000023">
    <property type="protein sequence ID" value="KUP07330.1"/>
    <property type="molecule type" value="Genomic_DNA"/>
</dbReference>
<dbReference type="SMART" id="SM00878">
    <property type="entry name" value="Biotin_carb_C"/>
    <property type="match status" value="1"/>
</dbReference>
<dbReference type="InterPro" id="IPR005479">
    <property type="entry name" value="CPAse_ATP-bd"/>
</dbReference>
<dbReference type="GO" id="GO:0016874">
    <property type="term" value="F:ligase activity"/>
    <property type="evidence" value="ECO:0007669"/>
    <property type="project" value="UniProtKB-KW"/>
</dbReference>
<dbReference type="SUPFAM" id="SSF52440">
    <property type="entry name" value="PreATP-grasp domain"/>
    <property type="match status" value="1"/>
</dbReference>
<dbReference type="RefSeq" id="WP_059350698.1">
    <property type="nucleotide sequence ID" value="NZ_LDYG01000023.1"/>
</dbReference>
<dbReference type="InterPro" id="IPR011054">
    <property type="entry name" value="Rudment_hybrid_motif"/>
</dbReference>
<evidence type="ECO:0000259" key="7">
    <source>
        <dbReference type="PROSITE" id="PS50979"/>
    </source>
</evidence>
<evidence type="ECO:0000256" key="3">
    <source>
        <dbReference type="ARBA" id="ARBA00022840"/>
    </source>
</evidence>
<dbReference type="PANTHER" id="PTHR18866:SF128">
    <property type="entry name" value="UREA AMIDOLYASE"/>
    <property type="match status" value="1"/>
</dbReference>
<dbReference type="InterPro" id="IPR011761">
    <property type="entry name" value="ATP-grasp"/>
</dbReference>
<name>A0A147K9V3_9BACI</name>
<dbReference type="InterPro" id="IPR016185">
    <property type="entry name" value="PreATP-grasp_dom_sf"/>
</dbReference>
<dbReference type="Pfam" id="PF02786">
    <property type="entry name" value="CPSase_L_D2"/>
    <property type="match status" value="1"/>
</dbReference>
<evidence type="ECO:0000313" key="8">
    <source>
        <dbReference type="EMBL" id="KUP07330.1"/>
    </source>
</evidence>
<dbReference type="InterPro" id="IPR005482">
    <property type="entry name" value="Biotin_COase_C"/>
</dbReference>
<evidence type="ECO:0000256" key="2">
    <source>
        <dbReference type="ARBA" id="ARBA00022741"/>
    </source>
</evidence>
<accession>A0A147K9V3</accession>
<dbReference type="PROSITE" id="PS50979">
    <property type="entry name" value="BC"/>
    <property type="match status" value="1"/>
</dbReference>
<sequence>MFQKILIANRGEIALRIIKTCRKLGITSVIVYSDEDAELPFVKQGDITVRLGPGPVQQSYLLQDRIIDIAKEQGVDAIHPGYGLLSENSEFAKKVEGNDITFIGPDSNVIELMGDKIIAKKTMRKANVPVIPGTDEGVMTVSEALEEAKRIGYPLMLKASGGGGGIGMVLCEDEATLSQQFESTRKRSEAYFKSDRVFLEKYIPNARHVEVQIFGDGKNTPFHLFERNCSIQRRNQKVVEEAPSPELSKECRERLFEVAVNAAKAVQYKNAGTVEFIVDEKEEVYFLEMNTRLQVEHAITEEITGIDLVEWQLLVACESTLPLQNQKDIEQSGHSIEFRIYAEDPVKFFPSPGTLRQCSFKVIPGIRIDYGYATGNKVTPFYDPLIMKVIAYATTRDECIQNAKKYLATIEIEGVKTNIPFLLDVLQDEVFLDGKYTTKWINDYQNKKGKIKHGH</sequence>
<dbReference type="Pfam" id="PF02785">
    <property type="entry name" value="Biotin_carb_C"/>
    <property type="match status" value="1"/>
</dbReference>
<dbReference type="PATRIC" id="fig|1150625.3.peg.1173"/>
<evidence type="ECO:0000256" key="1">
    <source>
        <dbReference type="ARBA" id="ARBA00022598"/>
    </source>
</evidence>
<keyword evidence="4" id="KW-0092">Biotin</keyword>
<dbReference type="FunFam" id="3.30.1490.20:FF:000003">
    <property type="entry name" value="acetyl-CoA carboxylase isoform X1"/>
    <property type="match status" value="1"/>
</dbReference>
<gene>
    <name evidence="8" type="ORF">Q75_05600</name>
</gene>
<dbReference type="InterPro" id="IPR011764">
    <property type="entry name" value="Biotin_carboxylation_dom"/>
</dbReference>
<dbReference type="FunFam" id="3.40.50.20:FF:000010">
    <property type="entry name" value="Propionyl-CoA carboxylase subunit alpha"/>
    <property type="match status" value="1"/>
</dbReference>
<dbReference type="GO" id="GO:0005524">
    <property type="term" value="F:ATP binding"/>
    <property type="evidence" value="ECO:0007669"/>
    <property type="project" value="UniProtKB-UniRule"/>
</dbReference>
<dbReference type="PROSITE" id="PS00866">
    <property type="entry name" value="CPSASE_1"/>
    <property type="match status" value="1"/>
</dbReference>
<dbReference type="SUPFAM" id="SSF51246">
    <property type="entry name" value="Rudiment single hybrid motif"/>
    <property type="match status" value="1"/>
</dbReference>
<dbReference type="OrthoDB" id="9807469at2"/>
<dbReference type="Proteomes" id="UP000074108">
    <property type="component" value="Unassembled WGS sequence"/>
</dbReference>
<protein>
    <submittedName>
        <fullName evidence="8">Biotin carboxylase</fullName>
    </submittedName>
</protein>
<dbReference type="GO" id="GO:0046872">
    <property type="term" value="F:metal ion binding"/>
    <property type="evidence" value="ECO:0007669"/>
    <property type="project" value="InterPro"/>
</dbReference>
<feature type="domain" description="ATP-grasp" evidence="6">
    <location>
        <begin position="120"/>
        <end position="317"/>
    </location>
</feature>
<dbReference type="PROSITE" id="PS50975">
    <property type="entry name" value="ATP_GRASP"/>
    <property type="match status" value="1"/>
</dbReference>
<evidence type="ECO:0000256" key="4">
    <source>
        <dbReference type="ARBA" id="ARBA00023267"/>
    </source>
</evidence>
<reference evidence="8 9" key="1">
    <citation type="journal article" date="2016" name="Front. Microbiol.">
        <title>Microevolution Analysis of Bacillus coahuilensis Unveils Differences in Phosphorus Acquisition Strategies and Their Regulation.</title>
        <authorList>
            <person name="Gomez-Lunar Z."/>
            <person name="Hernandez-Gonzalez I."/>
            <person name="Rodriguez-Torres M.D."/>
            <person name="Souza V."/>
            <person name="Olmedo-Alvarez G."/>
        </authorList>
    </citation>
    <scope>NUCLEOTIDE SEQUENCE [LARGE SCALE GENOMIC DNA]</scope>
    <source>
        <strain evidence="9">p1.1.43</strain>
    </source>
</reference>